<reference evidence="1" key="1">
    <citation type="submission" date="2020-09" db="EMBL/GenBank/DDBJ databases">
        <title>A novel bacterium of genus Bacillus, isolated from South China Sea.</title>
        <authorList>
            <person name="Huang H."/>
            <person name="Mo K."/>
            <person name="Hu Y."/>
        </authorList>
    </citation>
    <scope>NUCLEOTIDE SEQUENCE</scope>
    <source>
        <strain evidence="1">IB182487</strain>
    </source>
</reference>
<sequence>MKLQNRVTFWWYNNILFKSFRTLANQMKHNNTIVFDELREKVEKFNVNIGNSTIDLKKENKSLQVTNYATDATNPDEVVCHIVTKMNETVDSFKNAYLVDINFINGEEFRAIDYLRLDTVISLQDVYNKAINYGNKLIDLYEELYKVIVPNFELLPTLSGPPAVSKITEVNVDDYFKKL</sequence>
<comment type="caution">
    <text evidence="1">The sequence shown here is derived from an EMBL/GenBank/DDBJ whole genome shotgun (WGS) entry which is preliminary data.</text>
</comment>
<evidence type="ECO:0000313" key="1">
    <source>
        <dbReference type="EMBL" id="MBD1383590.1"/>
    </source>
</evidence>
<keyword evidence="2" id="KW-1185">Reference proteome</keyword>
<protein>
    <submittedName>
        <fullName evidence="1">Uncharacterized protein</fullName>
    </submittedName>
</protein>
<organism evidence="1 2">
    <name type="scientific">Metabacillus arenae</name>
    <dbReference type="NCBI Taxonomy" id="2771434"/>
    <lineage>
        <taxon>Bacteria</taxon>
        <taxon>Bacillati</taxon>
        <taxon>Bacillota</taxon>
        <taxon>Bacilli</taxon>
        <taxon>Bacillales</taxon>
        <taxon>Bacillaceae</taxon>
        <taxon>Metabacillus</taxon>
    </lineage>
</organism>
<dbReference type="AlphaFoldDB" id="A0A926NM32"/>
<evidence type="ECO:0000313" key="2">
    <source>
        <dbReference type="Proteomes" id="UP000626844"/>
    </source>
</evidence>
<name>A0A926NM32_9BACI</name>
<dbReference type="Proteomes" id="UP000626844">
    <property type="component" value="Unassembled WGS sequence"/>
</dbReference>
<accession>A0A926NM32</accession>
<proteinExistence type="predicted"/>
<gene>
    <name evidence="1" type="ORF">IC621_25855</name>
</gene>
<dbReference type="RefSeq" id="WP_191162894.1">
    <property type="nucleotide sequence ID" value="NZ_JACXAI010000068.1"/>
</dbReference>
<dbReference type="EMBL" id="JACXAI010000068">
    <property type="protein sequence ID" value="MBD1383590.1"/>
    <property type="molecule type" value="Genomic_DNA"/>
</dbReference>